<dbReference type="OrthoDB" id="547090at2759"/>
<dbReference type="Proteomes" id="UP001055712">
    <property type="component" value="Unassembled WGS sequence"/>
</dbReference>
<gene>
    <name evidence="1" type="ORF">D9Q98_003919</name>
</gene>
<dbReference type="GO" id="GO:0016491">
    <property type="term" value="F:oxidoreductase activity"/>
    <property type="evidence" value="ECO:0007669"/>
    <property type="project" value="UniProtKB-ARBA"/>
</dbReference>
<accession>A0A9D4TS76</accession>
<dbReference type="PANTHER" id="PTHR43563">
    <property type="entry name" value="AMINE OXIDASE"/>
    <property type="match status" value="1"/>
</dbReference>
<dbReference type="Gene3D" id="3.50.50.60">
    <property type="entry name" value="FAD/NAD(P)-binding domain"/>
    <property type="match status" value="1"/>
</dbReference>
<organism evidence="1 2">
    <name type="scientific">Chlorella vulgaris</name>
    <name type="common">Green alga</name>
    <dbReference type="NCBI Taxonomy" id="3077"/>
    <lineage>
        <taxon>Eukaryota</taxon>
        <taxon>Viridiplantae</taxon>
        <taxon>Chlorophyta</taxon>
        <taxon>core chlorophytes</taxon>
        <taxon>Trebouxiophyceae</taxon>
        <taxon>Chlorellales</taxon>
        <taxon>Chlorellaceae</taxon>
        <taxon>Chlorella clade</taxon>
        <taxon>Chlorella</taxon>
    </lineage>
</organism>
<dbReference type="PANTHER" id="PTHR43563:SF1">
    <property type="entry name" value="AMINE OXIDASE [FLAVIN-CONTAINING] B"/>
    <property type="match status" value="1"/>
</dbReference>
<dbReference type="InterPro" id="IPR050703">
    <property type="entry name" value="Flavin_MAO"/>
</dbReference>
<keyword evidence="2" id="KW-1185">Reference proteome</keyword>
<name>A0A9D4TS76_CHLVU</name>
<dbReference type="SUPFAM" id="SSF51905">
    <property type="entry name" value="FAD/NAD(P)-binding domain"/>
    <property type="match status" value="1"/>
</dbReference>
<dbReference type="Pfam" id="PF13450">
    <property type="entry name" value="NAD_binding_8"/>
    <property type="match status" value="1"/>
</dbReference>
<evidence type="ECO:0008006" key="3">
    <source>
        <dbReference type="Google" id="ProtNLM"/>
    </source>
</evidence>
<dbReference type="InterPro" id="IPR036188">
    <property type="entry name" value="FAD/NAD-bd_sf"/>
</dbReference>
<dbReference type="EMBL" id="SIDB01000005">
    <property type="protein sequence ID" value="KAI3432362.1"/>
    <property type="molecule type" value="Genomic_DNA"/>
</dbReference>
<proteinExistence type="predicted"/>
<dbReference type="AlphaFoldDB" id="A0A9D4TS76"/>
<protein>
    <recommendedName>
        <fullName evidence="3">Amine oxidase domain-containing protein</fullName>
    </recommendedName>
</protein>
<dbReference type="Gene3D" id="3.90.660.10">
    <property type="match status" value="1"/>
</dbReference>
<evidence type="ECO:0000313" key="2">
    <source>
        <dbReference type="Proteomes" id="UP001055712"/>
    </source>
</evidence>
<evidence type="ECO:0000313" key="1">
    <source>
        <dbReference type="EMBL" id="KAI3432362.1"/>
    </source>
</evidence>
<reference evidence="1" key="1">
    <citation type="journal article" date="2019" name="Plant J.">
        <title>Chlorella vulgaris genome assembly and annotation reveals the molecular basis for metabolic acclimation to high light conditions.</title>
        <authorList>
            <person name="Cecchin M."/>
            <person name="Marcolungo L."/>
            <person name="Rossato M."/>
            <person name="Girolomoni L."/>
            <person name="Cosentino E."/>
            <person name="Cuine S."/>
            <person name="Li-Beisson Y."/>
            <person name="Delledonne M."/>
            <person name="Ballottari M."/>
        </authorList>
    </citation>
    <scope>NUCLEOTIDE SEQUENCE</scope>
    <source>
        <strain evidence="1">211/11P</strain>
    </source>
</reference>
<comment type="caution">
    <text evidence="1">The sequence shown here is derived from an EMBL/GenBank/DDBJ whole genome shotgun (WGS) entry which is preliminary data.</text>
</comment>
<reference evidence="1" key="2">
    <citation type="submission" date="2020-11" db="EMBL/GenBank/DDBJ databases">
        <authorList>
            <person name="Cecchin M."/>
            <person name="Marcolungo L."/>
            <person name="Rossato M."/>
            <person name="Girolomoni L."/>
            <person name="Cosentino E."/>
            <person name="Cuine S."/>
            <person name="Li-Beisson Y."/>
            <person name="Delledonne M."/>
            <person name="Ballottari M."/>
        </authorList>
    </citation>
    <scope>NUCLEOTIDE SEQUENCE</scope>
    <source>
        <strain evidence="1">211/11P</strain>
        <tissue evidence="1">Whole cell</tissue>
    </source>
</reference>
<sequence>MTVGTDVVVVGGGISGLTAARNLLRERHRVAVLEARGGLGGRCLRLPVTHADGTPVRCELEECNPASVNSTYFYDVGGQWRTTAGTTGQSRPFDRRPRPPCSFSLALPSFNVTDKTVPAVEPIRRVIGDRLLPAKLAAARQKSNFRPRHALGLARSAHPRPPPTVQRPQTSALLVLVFPHCRTQAQTSWRTTCLLVWRSGVPQHRGLPSRARHSPAIIGYKNVA</sequence>